<comment type="caution">
    <text evidence="3">The sequence shown here is derived from an EMBL/GenBank/DDBJ whole genome shotgun (WGS) entry which is preliminary data.</text>
</comment>
<dbReference type="Proteomes" id="UP000031532">
    <property type="component" value="Unassembled WGS sequence"/>
</dbReference>
<organism evidence="3 4">
    <name type="scientific">Scytonema millei VB511283</name>
    <dbReference type="NCBI Taxonomy" id="1245923"/>
    <lineage>
        <taxon>Bacteria</taxon>
        <taxon>Bacillati</taxon>
        <taxon>Cyanobacteriota</taxon>
        <taxon>Cyanophyceae</taxon>
        <taxon>Nostocales</taxon>
        <taxon>Scytonemataceae</taxon>
        <taxon>Scytonema</taxon>
    </lineage>
</organism>
<sequence>MTFNPGDVVTVDFPGVTGVKLRPAVVLSSATYHANRPDIIIGLITTQTTGIGVTDYVLQDWQVAGLRVASIFRSFIVTLPSSANLVCIGHLSQRDWQGVRACVNIALAELDNSNLSSEP</sequence>
<keyword evidence="2" id="KW-1277">Toxin-antitoxin system</keyword>
<accession>A0A9X5I6T5</accession>
<reference evidence="3 4" key="1">
    <citation type="journal article" date="2015" name="Genome Announc.">
        <title>Draft Genome Sequence of the Terrestrial Cyanobacterium Scytonema millei VB511283, Isolated from Eastern India.</title>
        <authorList>
            <person name="Sen D."/>
            <person name="Chandrababunaidu M.M."/>
            <person name="Singh D."/>
            <person name="Sanghi N."/>
            <person name="Ghorai A."/>
            <person name="Mishra G.P."/>
            <person name="Madduluri M."/>
            <person name="Adhikary S.P."/>
            <person name="Tripathy S."/>
        </authorList>
    </citation>
    <scope>NUCLEOTIDE SEQUENCE [LARGE SCALE GENOMIC DNA]</scope>
    <source>
        <strain evidence="3 4">VB511283</strain>
    </source>
</reference>
<evidence type="ECO:0000313" key="3">
    <source>
        <dbReference type="EMBL" id="NHC37049.1"/>
    </source>
</evidence>
<dbReference type="InterPro" id="IPR003477">
    <property type="entry name" value="PemK-like"/>
</dbReference>
<keyword evidence="4" id="KW-1185">Reference proteome</keyword>
<dbReference type="Pfam" id="PF02452">
    <property type="entry name" value="PemK_toxin"/>
    <property type="match status" value="1"/>
</dbReference>
<protein>
    <submittedName>
        <fullName evidence="3">Type II toxin-antitoxin system PemK/MazF family toxin</fullName>
    </submittedName>
</protein>
<evidence type="ECO:0000256" key="1">
    <source>
        <dbReference type="ARBA" id="ARBA00007521"/>
    </source>
</evidence>
<comment type="similarity">
    <text evidence="1">Belongs to the PemK/MazF family.</text>
</comment>
<proteinExistence type="inferred from homology"/>
<name>A0A9X5I6T5_9CYAN</name>
<dbReference type="AlphaFoldDB" id="A0A9X5I6T5"/>
<dbReference type="OrthoDB" id="129822at2"/>
<dbReference type="SUPFAM" id="SSF50118">
    <property type="entry name" value="Cell growth inhibitor/plasmid maintenance toxic component"/>
    <property type="match status" value="1"/>
</dbReference>
<evidence type="ECO:0000256" key="2">
    <source>
        <dbReference type="ARBA" id="ARBA00022649"/>
    </source>
</evidence>
<dbReference type="InterPro" id="IPR011067">
    <property type="entry name" value="Plasmid_toxin/cell-grow_inhib"/>
</dbReference>
<dbReference type="EMBL" id="JTJC03000006">
    <property type="protein sequence ID" value="NHC37049.1"/>
    <property type="molecule type" value="Genomic_DNA"/>
</dbReference>
<dbReference type="GO" id="GO:0003677">
    <property type="term" value="F:DNA binding"/>
    <property type="evidence" value="ECO:0007669"/>
    <property type="project" value="InterPro"/>
</dbReference>
<gene>
    <name evidence="3" type="ORF">QH73_0020835</name>
</gene>
<dbReference type="Gene3D" id="2.30.30.110">
    <property type="match status" value="1"/>
</dbReference>
<dbReference type="RefSeq" id="WP_132867432.1">
    <property type="nucleotide sequence ID" value="NZ_JTJC03000006.1"/>
</dbReference>
<evidence type="ECO:0000313" key="4">
    <source>
        <dbReference type="Proteomes" id="UP000031532"/>
    </source>
</evidence>